<feature type="domain" description="DUF4440" evidence="1">
    <location>
        <begin position="87"/>
        <end position="182"/>
    </location>
</feature>
<gene>
    <name evidence="2" type="ORF">ELH40_38430</name>
</gene>
<organism evidence="2 3">
    <name type="scientific">Rhizobium ruizarguesonis</name>
    <dbReference type="NCBI Taxonomy" id="2081791"/>
    <lineage>
        <taxon>Bacteria</taxon>
        <taxon>Pseudomonadati</taxon>
        <taxon>Pseudomonadota</taxon>
        <taxon>Alphaproteobacteria</taxon>
        <taxon>Hyphomicrobiales</taxon>
        <taxon>Rhizobiaceae</taxon>
        <taxon>Rhizobium/Agrobacterium group</taxon>
        <taxon>Rhizobium</taxon>
    </lineage>
</organism>
<evidence type="ECO:0000259" key="1">
    <source>
        <dbReference type="Pfam" id="PF14534"/>
    </source>
</evidence>
<evidence type="ECO:0000313" key="2">
    <source>
        <dbReference type="EMBL" id="TBC01453.1"/>
    </source>
</evidence>
<sequence length="200" mass="21436">MYHSYCAPQLHEKAALPLYSHEKGPTKMKTGLLAIAALVTVELVCAPFAAEAQTHQVSKTRKTHHNEDPVAGAKKACDNFGALAAKSDTAQLVNSFYAEKATYIGPTLPGGILIGREAIRKSYAEAPADVTFKGTCEHTQKLSDTVVAISGHWIATPNDPNKGEARKGSFALIFVKEGGKWLTAVDSWNIELPPPPAKAQ</sequence>
<dbReference type="SUPFAM" id="SSF54427">
    <property type="entry name" value="NTF2-like"/>
    <property type="match status" value="1"/>
</dbReference>
<proteinExistence type="predicted"/>
<dbReference type="AlphaFoldDB" id="A0AB38HRE1"/>
<reference evidence="2 3" key="1">
    <citation type="submission" date="2019-02" db="EMBL/GenBank/DDBJ databases">
        <title>The genomic architecture of introgression among sibling species of bacteria.</title>
        <authorList>
            <person name="Cavassim M.I.A."/>
            <person name="Moeskjaer S."/>
            <person name="Moslemi C."/>
            <person name="Fields B."/>
            <person name="Bachmann A."/>
            <person name="Vilhjalmsson B."/>
            <person name="Schierup M.H."/>
            <person name="Young J.P.W."/>
            <person name="Andersen S.U."/>
        </authorList>
    </citation>
    <scope>NUCLEOTIDE SEQUENCE [LARGE SCALE GENOMIC DNA]</scope>
    <source>
        <strain evidence="2 3">SM92</strain>
    </source>
</reference>
<name>A0AB38HRE1_9HYPH</name>
<comment type="caution">
    <text evidence="2">The sequence shown here is derived from an EMBL/GenBank/DDBJ whole genome shotgun (WGS) entry which is preliminary data.</text>
</comment>
<dbReference type="Proteomes" id="UP000294215">
    <property type="component" value="Unassembled WGS sequence"/>
</dbReference>
<accession>A0AB38HRE1</accession>
<dbReference type="Gene3D" id="3.10.450.50">
    <property type="match status" value="1"/>
</dbReference>
<dbReference type="InterPro" id="IPR032710">
    <property type="entry name" value="NTF2-like_dom_sf"/>
</dbReference>
<protein>
    <submittedName>
        <fullName evidence="2">Nuclear transport factor 2 family protein</fullName>
    </submittedName>
</protein>
<dbReference type="Pfam" id="PF14534">
    <property type="entry name" value="DUF4440"/>
    <property type="match status" value="1"/>
</dbReference>
<dbReference type="InterPro" id="IPR027843">
    <property type="entry name" value="DUF4440"/>
</dbReference>
<dbReference type="EMBL" id="SIMR01000010">
    <property type="protein sequence ID" value="TBC01453.1"/>
    <property type="molecule type" value="Genomic_DNA"/>
</dbReference>
<evidence type="ECO:0000313" key="3">
    <source>
        <dbReference type="Proteomes" id="UP000294215"/>
    </source>
</evidence>